<dbReference type="OrthoDB" id="14196at2"/>
<dbReference type="PROSITE" id="PS50198">
    <property type="entry name" value="PPIC_PPIASE_2"/>
    <property type="match status" value="1"/>
</dbReference>
<dbReference type="Pfam" id="PF00639">
    <property type="entry name" value="Rotamase"/>
    <property type="match status" value="1"/>
</dbReference>
<dbReference type="InterPro" id="IPR000297">
    <property type="entry name" value="PPIase_PpiC"/>
</dbReference>
<dbReference type="PROSITE" id="PS51257">
    <property type="entry name" value="PROKAR_LIPOPROTEIN"/>
    <property type="match status" value="1"/>
</dbReference>
<evidence type="ECO:0000256" key="2">
    <source>
        <dbReference type="SAM" id="SignalP"/>
    </source>
</evidence>
<proteinExistence type="predicted"/>
<organism evidence="4 5">
    <name type="scientific">Tumebacillus permanentifrigoris</name>
    <dbReference type="NCBI Taxonomy" id="378543"/>
    <lineage>
        <taxon>Bacteria</taxon>
        <taxon>Bacillati</taxon>
        <taxon>Bacillota</taxon>
        <taxon>Bacilli</taxon>
        <taxon>Bacillales</taxon>
        <taxon>Alicyclobacillaceae</taxon>
        <taxon>Tumebacillus</taxon>
    </lineage>
</organism>
<dbReference type="EMBL" id="QGGL01000016">
    <property type="protein sequence ID" value="PWK07896.1"/>
    <property type="molecule type" value="Genomic_DNA"/>
</dbReference>
<name>A0A316D5G2_9BACL</name>
<keyword evidence="5" id="KW-1185">Reference proteome</keyword>
<dbReference type="RefSeq" id="WP_109690501.1">
    <property type="nucleotide sequence ID" value="NZ_QGGL01000016.1"/>
</dbReference>
<dbReference type="PANTHER" id="PTHR47245:SF2">
    <property type="entry name" value="PEPTIDYL-PROLYL CIS-TRANS ISOMERASE HP_0175-RELATED"/>
    <property type="match status" value="1"/>
</dbReference>
<dbReference type="Gene3D" id="3.10.50.40">
    <property type="match status" value="1"/>
</dbReference>
<keyword evidence="1" id="KW-0697">Rotamase</keyword>
<evidence type="ECO:0000256" key="1">
    <source>
        <dbReference type="PROSITE-ProRule" id="PRU00278"/>
    </source>
</evidence>
<dbReference type="SUPFAM" id="SSF109998">
    <property type="entry name" value="Triger factor/SurA peptide-binding domain-like"/>
    <property type="match status" value="1"/>
</dbReference>
<dbReference type="InterPro" id="IPR050245">
    <property type="entry name" value="PrsA_foldase"/>
</dbReference>
<evidence type="ECO:0000259" key="3">
    <source>
        <dbReference type="PROSITE" id="PS50198"/>
    </source>
</evidence>
<accession>A0A316D5G2</accession>
<evidence type="ECO:0000313" key="5">
    <source>
        <dbReference type="Proteomes" id="UP000245634"/>
    </source>
</evidence>
<dbReference type="InterPro" id="IPR027304">
    <property type="entry name" value="Trigger_fact/SurA_dom_sf"/>
</dbReference>
<reference evidence="4 5" key="1">
    <citation type="submission" date="2018-05" db="EMBL/GenBank/DDBJ databases">
        <title>Genomic Encyclopedia of Type Strains, Phase IV (KMG-IV): sequencing the most valuable type-strain genomes for metagenomic binning, comparative biology and taxonomic classification.</title>
        <authorList>
            <person name="Goeker M."/>
        </authorList>
    </citation>
    <scope>NUCLEOTIDE SEQUENCE [LARGE SCALE GENOMIC DNA]</scope>
    <source>
        <strain evidence="4 5">DSM 18773</strain>
    </source>
</reference>
<dbReference type="Proteomes" id="UP000245634">
    <property type="component" value="Unassembled WGS sequence"/>
</dbReference>
<dbReference type="AlphaFoldDB" id="A0A316D5G2"/>
<protein>
    <submittedName>
        <fullName evidence="4">Foldase protein PrsA</fullName>
    </submittedName>
</protein>
<dbReference type="InterPro" id="IPR046357">
    <property type="entry name" value="PPIase_dom_sf"/>
</dbReference>
<feature type="signal peptide" evidence="2">
    <location>
        <begin position="1"/>
        <end position="21"/>
    </location>
</feature>
<dbReference type="PANTHER" id="PTHR47245">
    <property type="entry name" value="PEPTIDYLPROLYL ISOMERASE"/>
    <property type="match status" value="1"/>
</dbReference>
<keyword evidence="1" id="KW-0413">Isomerase</keyword>
<gene>
    <name evidence="4" type="ORF">C7459_11655</name>
</gene>
<feature type="chain" id="PRO_5039049295" evidence="2">
    <location>
        <begin position="22"/>
        <end position="311"/>
    </location>
</feature>
<comment type="caution">
    <text evidence="4">The sequence shown here is derived from an EMBL/GenBank/DDBJ whole genome shotgun (WGS) entry which is preliminary data.</text>
</comment>
<dbReference type="SUPFAM" id="SSF54534">
    <property type="entry name" value="FKBP-like"/>
    <property type="match status" value="1"/>
</dbReference>
<dbReference type="GO" id="GO:0003755">
    <property type="term" value="F:peptidyl-prolyl cis-trans isomerase activity"/>
    <property type="evidence" value="ECO:0007669"/>
    <property type="project" value="UniProtKB-KW"/>
</dbReference>
<keyword evidence="2" id="KW-0732">Signal</keyword>
<feature type="domain" description="PpiC" evidence="3">
    <location>
        <begin position="181"/>
        <end position="266"/>
    </location>
</feature>
<sequence length="311" mass="34895">MSRRKKSLALTLSLFACLAVALVPTAGCNAGKTVVATYQGGEVTEAEMMKQFHFQRSLLLPSYQESEENKKSFLHEYITLHKVLVAEAKTAGVKIDETTISGDIEQYKDQVTDMVFSGDRSKLEAEMKKYKLSDGDIKQLVVDDYYLREFKKQKTKDVTVTPQESQAFFDHDPSIFLTGTVSHILVASEEEAKKVKDRLAQGEDFAKVAKEVSIDPTAKLNGGTMANVTFDSFEQDFRQAAAQAPVGQLSDPVHTAYGWHILRVDKRSNPKFEDVKPDAEQKALEDKQNAVWQAYYEQTEQRAGIQIILPK</sequence>
<evidence type="ECO:0000313" key="4">
    <source>
        <dbReference type="EMBL" id="PWK07896.1"/>
    </source>
</evidence>